<keyword evidence="2" id="KW-1185">Reference proteome</keyword>
<sequence length="140" mass="16055">MATNPGLFTESPWQKLGNLKYLVLAPWVLHGCHKMATAKELGEKDVAYLSVLPFMLLRILHSQVWLTISRLMDARGNRRRIVERGIEFEQVDRENNWDDTFVLTAILEYLGLLLMPLGQGIATLEKRRRPCIGPDARWPG</sequence>
<dbReference type="STRING" id="39946.B8AIA9"/>
<dbReference type="OMA" id="KRRRPCI"/>
<proteinExistence type="predicted"/>
<dbReference type="Gramene" id="BGIOSGA006425-TA">
    <property type="protein sequence ID" value="BGIOSGA006425-PA"/>
    <property type="gene ID" value="BGIOSGA006425"/>
</dbReference>
<dbReference type="EMBL" id="CM000127">
    <property type="protein sequence ID" value="EEC73225.1"/>
    <property type="molecule type" value="Genomic_DNA"/>
</dbReference>
<gene>
    <name evidence="1" type="ORF">OsI_07312</name>
</gene>
<evidence type="ECO:0000313" key="1">
    <source>
        <dbReference type="EMBL" id="EEC73225.1"/>
    </source>
</evidence>
<dbReference type="AlphaFoldDB" id="B8AIA9"/>
<name>B8AIA9_ORYSI</name>
<evidence type="ECO:0000313" key="2">
    <source>
        <dbReference type="Proteomes" id="UP000007015"/>
    </source>
</evidence>
<accession>B8AIA9</accession>
<dbReference type="Proteomes" id="UP000007015">
    <property type="component" value="Chromosome 2"/>
</dbReference>
<protein>
    <submittedName>
        <fullName evidence="1">Uncharacterized protein</fullName>
    </submittedName>
</protein>
<reference evidence="1 2" key="1">
    <citation type="journal article" date="2005" name="PLoS Biol.">
        <title>The genomes of Oryza sativa: a history of duplications.</title>
        <authorList>
            <person name="Yu J."/>
            <person name="Wang J."/>
            <person name="Lin W."/>
            <person name="Li S."/>
            <person name="Li H."/>
            <person name="Zhou J."/>
            <person name="Ni P."/>
            <person name="Dong W."/>
            <person name="Hu S."/>
            <person name="Zeng C."/>
            <person name="Zhang J."/>
            <person name="Zhang Y."/>
            <person name="Li R."/>
            <person name="Xu Z."/>
            <person name="Li S."/>
            <person name="Li X."/>
            <person name="Zheng H."/>
            <person name="Cong L."/>
            <person name="Lin L."/>
            <person name="Yin J."/>
            <person name="Geng J."/>
            <person name="Li G."/>
            <person name="Shi J."/>
            <person name="Liu J."/>
            <person name="Lv H."/>
            <person name="Li J."/>
            <person name="Wang J."/>
            <person name="Deng Y."/>
            <person name="Ran L."/>
            <person name="Shi X."/>
            <person name="Wang X."/>
            <person name="Wu Q."/>
            <person name="Li C."/>
            <person name="Ren X."/>
            <person name="Wang J."/>
            <person name="Wang X."/>
            <person name="Li D."/>
            <person name="Liu D."/>
            <person name="Zhang X."/>
            <person name="Ji Z."/>
            <person name="Zhao W."/>
            <person name="Sun Y."/>
            <person name="Zhang Z."/>
            <person name="Bao J."/>
            <person name="Han Y."/>
            <person name="Dong L."/>
            <person name="Ji J."/>
            <person name="Chen P."/>
            <person name="Wu S."/>
            <person name="Liu J."/>
            <person name="Xiao Y."/>
            <person name="Bu D."/>
            <person name="Tan J."/>
            <person name="Yang L."/>
            <person name="Ye C."/>
            <person name="Zhang J."/>
            <person name="Xu J."/>
            <person name="Zhou Y."/>
            <person name="Yu Y."/>
            <person name="Zhang B."/>
            <person name="Zhuang S."/>
            <person name="Wei H."/>
            <person name="Liu B."/>
            <person name="Lei M."/>
            <person name="Yu H."/>
            <person name="Li Y."/>
            <person name="Xu H."/>
            <person name="Wei S."/>
            <person name="He X."/>
            <person name="Fang L."/>
            <person name="Zhang Z."/>
            <person name="Zhang Y."/>
            <person name="Huang X."/>
            <person name="Su Z."/>
            <person name="Tong W."/>
            <person name="Li J."/>
            <person name="Tong Z."/>
            <person name="Li S."/>
            <person name="Ye J."/>
            <person name="Wang L."/>
            <person name="Fang L."/>
            <person name="Lei T."/>
            <person name="Chen C."/>
            <person name="Chen H."/>
            <person name="Xu Z."/>
            <person name="Li H."/>
            <person name="Huang H."/>
            <person name="Zhang F."/>
            <person name="Xu H."/>
            <person name="Li N."/>
            <person name="Zhao C."/>
            <person name="Li S."/>
            <person name="Dong L."/>
            <person name="Huang Y."/>
            <person name="Li L."/>
            <person name="Xi Y."/>
            <person name="Qi Q."/>
            <person name="Li W."/>
            <person name="Zhang B."/>
            <person name="Hu W."/>
            <person name="Zhang Y."/>
            <person name="Tian X."/>
            <person name="Jiao Y."/>
            <person name="Liang X."/>
            <person name="Jin J."/>
            <person name="Gao L."/>
            <person name="Zheng W."/>
            <person name="Hao B."/>
            <person name="Liu S."/>
            <person name="Wang W."/>
            <person name="Yuan L."/>
            <person name="Cao M."/>
            <person name="McDermott J."/>
            <person name="Samudrala R."/>
            <person name="Wang J."/>
            <person name="Wong G.K."/>
            <person name="Yang H."/>
        </authorList>
    </citation>
    <scope>NUCLEOTIDE SEQUENCE [LARGE SCALE GENOMIC DNA]</scope>
    <source>
        <strain evidence="2">cv. 93-11</strain>
    </source>
</reference>
<organism evidence="1 2">
    <name type="scientific">Oryza sativa subsp. indica</name>
    <name type="common">Rice</name>
    <dbReference type="NCBI Taxonomy" id="39946"/>
    <lineage>
        <taxon>Eukaryota</taxon>
        <taxon>Viridiplantae</taxon>
        <taxon>Streptophyta</taxon>
        <taxon>Embryophyta</taxon>
        <taxon>Tracheophyta</taxon>
        <taxon>Spermatophyta</taxon>
        <taxon>Magnoliopsida</taxon>
        <taxon>Liliopsida</taxon>
        <taxon>Poales</taxon>
        <taxon>Poaceae</taxon>
        <taxon>BOP clade</taxon>
        <taxon>Oryzoideae</taxon>
        <taxon>Oryzeae</taxon>
        <taxon>Oryzinae</taxon>
        <taxon>Oryza</taxon>
        <taxon>Oryza sativa</taxon>
    </lineage>
</organism>
<dbReference type="HOGENOM" id="CLU_138943_0_0_1"/>